<keyword evidence="3" id="KW-1185">Reference proteome</keyword>
<dbReference type="Proteomes" id="UP000011682">
    <property type="component" value="Unassembled WGS sequence"/>
</dbReference>
<dbReference type="EMBL" id="ANAH02000001">
    <property type="protein sequence ID" value="EPX64908.1"/>
    <property type="molecule type" value="Genomic_DNA"/>
</dbReference>
<proteinExistence type="predicted"/>
<reference evidence="2" key="1">
    <citation type="submission" date="2013-05" db="EMBL/GenBank/DDBJ databases">
        <title>Genome assembly of Cystobacter fuscus DSM 2262.</title>
        <authorList>
            <person name="Sharma G."/>
            <person name="Khatri I."/>
            <person name="Kaur C."/>
            <person name="Mayilraj S."/>
            <person name="Subramanian S."/>
        </authorList>
    </citation>
    <scope>NUCLEOTIDE SEQUENCE [LARGE SCALE GENOMIC DNA]</scope>
    <source>
        <strain evidence="2">DSM 2262</strain>
    </source>
</reference>
<name>S9R786_CYSF2</name>
<sequence>MQGAGRGEIVIRWQGHEEEASAELRRWFSPSSHPPIACPGPLGSPL</sequence>
<organism evidence="2 3">
    <name type="scientific">Cystobacter fuscus (strain ATCC 25194 / DSM 2262 / NBRC 100088 / M29)</name>
    <dbReference type="NCBI Taxonomy" id="1242864"/>
    <lineage>
        <taxon>Bacteria</taxon>
        <taxon>Pseudomonadati</taxon>
        <taxon>Myxococcota</taxon>
        <taxon>Myxococcia</taxon>
        <taxon>Myxococcales</taxon>
        <taxon>Cystobacterineae</taxon>
        <taxon>Archangiaceae</taxon>
        <taxon>Cystobacter</taxon>
    </lineage>
</organism>
<evidence type="ECO:0000313" key="2">
    <source>
        <dbReference type="EMBL" id="EPX64908.1"/>
    </source>
</evidence>
<evidence type="ECO:0000313" key="3">
    <source>
        <dbReference type="Proteomes" id="UP000011682"/>
    </source>
</evidence>
<feature type="region of interest" description="Disordered" evidence="1">
    <location>
        <begin position="27"/>
        <end position="46"/>
    </location>
</feature>
<evidence type="ECO:0000256" key="1">
    <source>
        <dbReference type="SAM" id="MobiDB-lite"/>
    </source>
</evidence>
<protein>
    <submittedName>
        <fullName evidence="2">Uncharacterized protein</fullName>
    </submittedName>
</protein>
<comment type="caution">
    <text evidence="2">The sequence shown here is derived from an EMBL/GenBank/DDBJ whole genome shotgun (WGS) entry which is preliminary data.</text>
</comment>
<accession>S9R786</accession>
<feature type="compositionally biased region" description="Pro residues" evidence="1">
    <location>
        <begin position="32"/>
        <end position="46"/>
    </location>
</feature>
<dbReference type="AlphaFoldDB" id="S9R786"/>
<gene>
    <name evidence="2" type="ORF">D187_000331</name>
</gene>